<reference evidence="3 4" key="1">
    <citation type="submission" date="2016-10" db="EMBL/GenBank/DDBJ databases">
        <title>Draft Genome Sequence of one Bacillus cereus strain isolated from pooled breast milk.</title>
        <authorList>
            <person name="Woudstra C."/>
            <person name="Chamoin A."/>
            <person name="Gentil S."/>
            <person name="Rambeloson T."/>
            <person name="Delannoye S."/>
            <person name="Heinnekine J.A."/>
            <person name="Herbin S."/>
            <person name="Fach P."/>
        </authorList>
    </citation>
    <scope>NUCLEOTIDE SEQUENCE [LARGE SCALE GENOMIC DNA]</scope>
    <source>
        <strain evidence="3 4">16SBCL1279</strain>
    </source>
</reference>
<evidence type="ECO:0000259" key="1">
    <source>
        <dbReference type="Pfam" id="PF05709"/>
    </source>
</evidence>
<dbReference type="InterPro" id="IPR008841">
    <property type="entry name" value="Siphovirus-type_tail_N"/>
</dbReference>
<name>A0A9X5VCJ4_BACCE</name>
<dbReference type="EMBL" id="MLYK01000026">
    <property type="protein sequence ID" value="OJS95735.1"/>
    <property type="molecule type" value="Genomic_DNA"/>
</dbReference>
<evidence type="ECO:0000259" key="2">
    <source>
        <dbReference type="Pfam" id="PF22768"/>
    </source>
</evidence>
<dbReference type="Gene3D" id="2.40.30.200">
    <property type="match status" value="1"/>
</dbReference>
<feature type="domain" description="Siphovirus-type tail component RIFT-related" evidence="1">
    <location>
        <begin position="10"/>
        <end position="125"/>
    </location>
</feature>
<evidence type="ECO:0000313" key="4">
    <source>
        <dbReference type="Proteomes" id="UP000184161"/>
    </source>
</evidence>
<organism evidence="3 4">
    <name type="scientific">Bacillus cereus</name>
    <dbReference type="NCBI Taxonomy" id="1396"/>
    <lineage>
        <taxon>Bacteria</taxon>
        <taxon>Bacillati</taxon>
        <taxon>Bacillota</taxon>
        <taxon>Bacilli</taxon>
        <taxon>Bacillales</taxon>
        <taxon>Bacillaceae</taxon>
        <taxon>Bacillus</taxon>
        <taxon>Bacillus cereus group</taxon>
    </lineage>
</organism>
<sequence length="275" mass="31427">MIVLDGIPAEQLGIHVLKDYVDPSIPATRDSGVVIPGRHGEIDFGAYLGRKEFNFPIVLIPQSSYQEALKNTENLKRILLDQFGRPRTFKLNIADNPERFYNVRYSGALSINDLLKNRFFTLPLVAHDPQSYALPSAYDPKNKQDYDKGLQYDSGIVYPNTQGFQWLYPLHYSGVFNYSYYATPFKVIVKGRCKNPKITNLNTGAWVQITETFNDSDQFIIDAKTWTVVKNGTTNLLTKYTGDFIQLIEGENGFKFESETIPSAQVKFEWNHLFL</sequence>
<dbReference type="Gene3D" id="2.60.120.860">
    <property type="match status" value="1"/>
</dbReference>
<dbReference type="InterPro" id="IPR054738">
    <property type="entry name" value="Siphovirus-type_tail_C"/>
</dbReference>
<gene>
    <name evidence="3" type="ORF">BKK64_11045</name>
</gene>
<dbReference type="RefSeq" id="WP_072770095.1">
    <property type="nucleotide sequence ID" value="NZ_CP014487.1"/>
</dbReference>
<accession>A0A9X5VCJ4</accession>
<protein>
    <recommendedName>
        <fullName evidence="5">Phage tail protein</fullName>
    </recommendedName>
</protein>
<feature type="domain" description="Siphovirus-type tail component C-terminal" evidence="2">
    <location>
        <begin position="185"/>
        <end position="270"/>
    </location>
</feature>
<proteinExistence type="predicted"/>
<evidence type="ECO:0008006" key="5">
    <source>
        <dbReference type="Google" id="ProtNLM"/>
    </source>
</evidence>
<dbReference type="Pfam" id="PF05709">
    <property type="entry name" value="Sipho_tail"/>
    <property type="match status" value="1"/>
</dbReference>
<dbReference type="Pfam" id="PF22768">
    <property type="entry name" value="SPP1_Dit"/>
    <property type="match status" value="1"/>
</dbReference>
<dbReference type="Proteomes" id="UP000184161">
    <property type="component" value="Unassembled WGS sequence"/>
</dbReference>
<evidence type="ECO:0000313" key="3">
    <source>
        <dbReference type="EMBL" id="OJS95735.1"/>
    </source>
</evidence>
<dbReference type="AlphaFoldDB" id="A0A9X5VCJ4"/>
<comment type="caution">
    <text evidence="3">The sequence shown here is derived from an EMBL/GenBank/DDBJ whole genome shotgun (WGS) entry which is preliminary data.</text>
</comment>